<reference evidence="1 2" key="1">
    <citation type="submission" date="2017-03" db="EMBL/GenBank/DDBJ databases">
        <title>Genomes of endolithic fungi from Antarctica.</title>
        <authorList>
            <person name="Coleine C."/>
            <person name="Masonjones S."/>
            <person name="Stajich J.E."/>
        </authorList>
    </citation>
    <scope>NUCLEOTIDE SEQUENCE [LARGE SCALE GENOMIC DNA]</scope>
    <source>
        <strain evidence="1 2">CCFEE 5311</strain>
    </source>
</reference>
<gene>
    <name evidence="1" type="ORF">B0A54_06861</name>
</gene>
<name>A0A4U0V1D8_9PEZI</name>
<dbReference type="Proteomes" id="UP000310066">
    <property type="component" value="Unassembled WGS sequence"/>
</dbReference>
<evidence type="ECO:0000313" key="2">
    <source>
        <dbReference type="Proteomes" id="UP000310066"/>
    </source>
</evidence>
<organism evidence="1 2">
    <name type="scientific">Friedmanniomyces endolithicus</name>
    <dbReference type="NCBI Taxonomy" id="329885"/>
    <lineage>
        <taxon>Eukaryota</taxon>
        <taxon>Fungi</taxon>
        <taxon>Dikarya</taxon>
        <taxon>Ascomycota</taxon>
        <taxon>Pezizomycotina</taxon>
        <taxon>Dothideomycetes</taxon>
        <taxon>Dothideomycetidae</taxon>
        <taxon>Mycosphaerellales</taxon>
        <taxon>Teratosphaeriaceae</taxon>
        <taxon>Friedmanniomyces</taxon>
    </lineage>
</organism>
<dbReference type="InterPro" id="IPR038883">
    <property type="entry name" value="AN11006-like"/>
</dbReference>
<dbReference type="OrthoDB" id="62952at2759"/>
<dbReference type="PANTHER" id="PTHR42085:SF1">
    <property type="entry name" value="F-BOX DOMAIN-CONTAINING PROTEIN"/>
    <property type="match status" value="1"/>
</dbReference>
<dbReference type="AlphaFoldDB" id="A0A4U0V1D8"/>
<protein>
    <submittedName>
        <fullName evidence="1">Uncharacterized protein</fullName>
    </submittedName>
</protein>
<accession>A0A4U0V1D8</accession>
<evidence type="ECO:0000313" key="1">
    <source>
        <dbReference type="EMBL" id="TKA42411.1"/>
    </source>
</evidence>
<proteinExistence type="predicted"/>
<dbReference type="PANTHER" id="PTHR42085">
    <property type="entry name" value="F-BOX DOMAIN-CONTAINING PROTEIN"/>
    <property type="match status" value="1"/>
</dbReference>
<dbReference type="EMBL" id="NAJP01000023">
    <property type="protein sequence ID" value="TKA42411.1"/>
    <property type="molecule type" value="Genomic_DNA"/>
</dbReference>
<comment type="caution">
    <text evidence="1">The sequence shown here is derived from an EMBL/GenBank/DDBJ whole genome shotgun (WGS) entry which is preliminary data.</text>
</comment>
<sequence>MADGPFANDVICATLSNTKTISKAENMPESPFLRIPGELRNEIYRYALLEDDTIKINKHTKPAQPGVLQTNRQLRKEAGDIYYHENTFLFGISHFEASIYVSPIYSLADPDQTRHRSLQKVTLIHPPQIKWCQSSPRRRWCKTTAHVSRSQNWANLLVWLEAYWNHDCGGIVWSEEGKANADAKAATHLFAMVKKMMLRKSLAWEDAREFLEDAHAALAEIKPRWAWRSGSADLNARLA</sequence>